<sequence>MNFVEEAVISPHNLDDSSTPKPDSNNTEVIKYVISIVSVIALIGIVILLWFLYRKFYQKFATRPDRVHDNYHNSIPRFNNSVDIKPVDSQQPKIIDPSHLTRIRKLGEGFFSVVQLMTYRPPGQNEIQVAVKNIYSMRFDTEDSLREMNLIAECEHKNIVKFIGYFTDLSENFHLATEFMPGGDLYSYVRNESNRPSVRDFFSYIIQIADGMEYLSHKHLIHRDLAARNCLLDITTTIVKITDFGLSRKCNFEYDYISPPSTPSTPQRQVSLPIRWTAIEVLHDPTIFSDKSDVWSYGVVIWELFTRGDQPYGRKTQEEIKTYLFEGRRLEQPVYMPDDLYRITCRCWEELTVNRPKFGALKAEINLVFEKLMTQNSDYLEIKYERPTSTKSGIGTQNVSSVHHDLQDVKNHNNTIVNSSMKVPVRPPITKIGHLIEDTGVFLRNDDHRLLSLPTKKIPSVLKGCDNATKLIAGVLTRPSELSYRNFIRKTWGLSAYRQCQTTKLIFLLGNSDDASIDKNVIQEAALHQDILLLDYHESYNNVSRKIYGFFQYLNDHCPNVKCIIKVDGDSVVNLAGMEALCDTLPNEKHLITGKVVRFGVNRRPGNKHYTPFYVWPENMWPTFIGGFTYILSGVGIIPHVLVTLQKQTTFLTSENFRYLAEDIIFAGVVPAKSTIRHNNHDGLNCCNHIEFWWHKGKPITLAVEARNRNPYYHLVTIAANRRLSFPEFSNKECYLQSFAMRLKCLLYVAY</sequence>
<keyword evidence="8" id="KW-0418">Kinase</keyword>
<dbReference type="PROSITE" id="PS50011">
    <property type="entry name" value="PROTEIN_KINASE_DOM"/>
    <property type="match status" value="1"/>
</dbReference>
<keyword evidence="11 17" id="KW-1133">Transmembrane helix</keyword>
<evidence type="ECO:0000256" key="4">
    <source>
        <dbReference type="ARBA" id="ARBA00022676"/>
    </source>
</evidence>
<evidence type="ECO:0000256" key="3">
    <source>
        <dbReference type="ARBA" id="ARBA00011902"/>
    </source>
</evidence>
<dbReference type="InterPro" id="IPR002659">
    <property type="entry name" value="Glyco_trans_31"/>
</dbReference>
<keyword evidence="5" id="KW-0808">Transferase</keyword>
<dbReference type="PANTHER" id="PTHR24416:SF617">
    <property type="entry name" value="RET ONCOGENE, ISOFORM A"/>
    <property type="match status" value="1"/>
</dbReference>
<keyword evidence="6 17" id="KW-0812">Transmembrane</keyword>
<evidence type="ECO:0000313" key="20">
    <source>
        <dbReference type="WBParaSite" id="ACRNAN_Path_931.g3593.t1"/>
    </source>
</evidence>
<dbReference type="Pfam" id="PF01762">
    <property type="entry name" value="Galactosyl_T"/>
    <property type="match status" value="1"/>
</dbReference>
<keyword evidence="19" id="KW-1185">Reference proteome</keyword>
<dbReference type="GO" id="GO:0005886">
    <property type="term" value="C:plasma membrane"/>
    <property type="evidence" value="ECO:0007669"/>
    <property type="project" value="TreeGrafter"/>
</dbReference>
<dbReference type="CDD" id="cd00192">
    <property type="entry name" value="PTKc"/>
    <property type="match status" value="1"/>
</dbReference>
<proteinExistence type="inferred from homology"/>
<dbReference type="GO" id="GO:0061564">
    <property type="term" value="P:axon development"/>
    <property type="evidence" value="ECO:0007669"/>
    <property type="project" value="UniProtKB-ARBA"/>
</dbReference>
<keyword evidence="13 17" id="KW-0472">Membrane</keyword>
<dbReference type="SMART" id="SM00219">
    <property type="entry name" value="TyrKc"/>
    <property type="match status" value="1"/>
</dbReference>
<evidence type="ECO:0000256" key="2">
    <source>
        <dbReference type="ARBA" id="ARBA00008661"/>
    </source>
</evidence>
<dbReference type="InterPro" id="IPR020635">
    <property type="entry name" value="Tyr_kinase_cat_dom"/>
</dbReference>
<dbReference type="PRINTS" id="PR00109">
    <property type="entry name" value="TYRKINASE"/>
</dbReference>
<evidence type="ECO:0000256" key="8">
    <source>
        <dbReference type="ARBA" id="ARBA00022777"/>
    </source>
</evidence>
<dbReference type="InterPro" id="IPR008266">
    <property type="entry name" value="Tyr_kinase_AS"/>
</dbReference>
<dbReference type="Proteomes" id="UP000887540">
    <property type="component" value="Unplaced"/>
</dbReference>
<comment type="similarity">
    <text evidence="2">Belongs to the glycosyltransferase 31 family.</text>
</comment>
<dbReference type="InterPro" id="IPR011009">
    <property type="entry name" value="Kinase-like_dom_sf"/>
</dbReference>
<evidence type="ECO:0000256" key="9">
    <source>
        <dbReference type="ARBA" id="ARBA00022840"/>
    </source>
</evidence>
<dbReference type="Pfam" id="PF07714">
    <property type="entry name" value="PK_Tyr_Ser-Thr"/>
    <property type="match status" value="1"/>
</dbReference>
<dbReference type="GO" id="GO:0000139">
    <property type="term" value="C:Golgi membrane"/>
    <property type="evidence" value="ECO:0007669"/>
    <property type="project" value="UniProtKB-SubCell"/>
</dbReference>
<feature type="transmembrane region" description="Helical" evidence="17">
    <location>
        <begin position="29"/>
        <end position="53"/>
    </location>
</feature>
<accession>A0A914CDG8</accession>
<dbReference type="AlphaFoldDB" id="A0A914CDG8"/>
<dbReference type="SMART" id="SM00220">
    <property type="entry name" value="S_TKc"/>
    <property type="match status" value="1"/>
</dbReference>
<dbReference type="PROSITE" id="PS00109">
    <property type="entry name" value="PROTEIN_KINASE_TYR"/>
    <property type="match status" value="1"/>
</dbReference>
<evidence type="ECO:0000256" key="12">
    <source>
        <dbReference type="ARBA" id="ARBA00023034"/>
    </source>
</evidence>
<evidence type="ECO:0000256" key="15">
    <source>
        <dbReference type="ARBA" id="ARBA00051243"/>
    </source>
</evidence>
<organism evidence="19 20">
    <name type="scientific">Acrobeloides nanus</name>
    <dbReference type="NCBI Taxonomy" id="290746"/>
    <lineage>
        <taxon>Eukaryota</taxon>
        <taxon>Metazoa</taxon>
        <taxon>Ecdysozoa</taxon>
        <taxon>Nematoda</taxon>
        <taxon>Chromadorea</taxon>
        <taxon>Rhabditida</taxon>
        <taxon>Tylenchina</taxon>
        <taxon>Cephalobomorpha</taxon>
        <taxon>Cephaloboidea</taxon>
        <taxon>Cephalobidae</taxon>
        <taxon>Acrobeloides</taxon>
    </lineage>
</organism>
<reference evidence="20" key="1">
    <citation type="submission" date="2022-11" db="UniProtKB">
        <authorList>
            <consortium name="WormBaseParasite"/>
        </authorList>
    </citation>
    <scope>IDENTIFICATION</scope>
</reference>
<keyword evidence="9 16" id="KW-0067">ATP-binding</keyword>
<evidence type="ECO:0000313" key="19">
    <source>
        <dbReference type="Proteomes" id="UP000887540"/>
    </source>
</evidence>
<evidence type="ECO:0000256" key="11">
    <source>
        <dbReference type="ARBA" id="ARBA00022989"/>
    </source>
</evidence>
<dbReference type="GO" id="GO:0007169">
    <property type="term" value="P:cell surface receptor protein tyrosine kinase signaling pathway"/>
    <property type="evidence" value="ECO:0007669"/>
    <property type="project" value="TreeGrafter"/>
</dbReference>
<keyword evidence="10" id="KW-0735">Signal-anchor</keyword>
<dbReference type="InterPro" id="IPR000719">
    <property type="entry name" value="Prot_kinase_dom"/>
</dbReference>
<feature type="binding site" evidence="16">
    <location>
        <position position="132"/>
    </location>
    <ligand>
        <name>ATP</name>
        <dbReference type="ChEBI" id="CHEBI:30616"/>
    </ligand>
</feature>
<dbReference type="GO" id="GO:0016758">
    <property type="term" value="F:hexosyltransferase activity"/>
    <property type="evidence" value="ECO:0007669"/>
    <property type="project" value="InterPro"/>
</dbReference>
<dbReference type="GO" id="GO:0005524">
    <property type="term" value="F:ATP binding"/>
    <property type="evidence" value="ECO:0007669"/>
    <property type="project" value="UniProtKB-UniRule"/>
</dbReference>
<comment type="subcellular location">
    <subcellularLocation>
        <location evidence="1">Golgi apparatus membrane</location>
        <topology evidence="1">Single-pass type II membrane protein</topology>
    </subcellularLocation>
</comment>
<evidence type="ECO:0000259" key="18">
    <source>
        <dbReference type="PROSITE" id="PS50011"/>
    </source>
</evidence>
<dbReference type="GO" id="GO:0004714">
    <property type="term" value="F:transmembrane receptor protein tyrosine kinase activity"/>
    <property type="evidence" value="ECO:0007669"/>
    <property type="project" value="UniProtKB-EC"/>
</dbReference>
<evidence type="ECO:0000256" key="13">
    <source>
        <dbReference type="ARBA" id="ARBA00023136"/>
    </source>
</evidence>
<dbReference type="SUPFAM" id="SSF56112">
    <property type="entry name" value="Protein kinase-like (PK-like)"/>
    <property type="match status" value="1"/>
</dbReference>
<dbReference type="GO" id="GO:0043235">
    <property type="term" value="C:receptor complex"/>
    <property type="evidence" value="ECO:0007669"/>
    <property type="project" value="TreeGrafter"/>
</dbReference>
<dbReference type="Gene3D" id="3.90.550.50">
    <property type="match status" value="1"/>
</dbReference>
<keyword evidence="14" id="KW-0829">Tyrosine-protein kinase</keyword>
<dbReference type="InterPro" id="IPR050122">
    <property type="entry name" value="RTK"/>
</dbReference>
<evidence type="ECO:0000256" key="1">
    <source>
        <dbReference type="ARBA" id="ARBA00004323"/>
    </source>
</evidence>
<evidence type="ECO:0000256" key="5">
    <source>
        <dbReference type="ARBA" id="ARBA00022679"/>
    </source>
</evidence>
<dbReference type="InterPro" id="IPR017441">
    <property type="entry name" value="Protein_kinase_ATP_BS"/>
</dbReference>
<feature type="domain" description="Protein kinase" evidence="18">
    <location>
        <begin position="100"/>
        <end position="369"/>
    </location>
</feature>
<keyword evidence="7 16" id="KW-0547">Nucleotide-binding</keyword>
<dbReference type="PROSITE" id="PS00107">
    <property type="entry name" value="PROTEIN_KINASE_ATP"/>
    <property type="match status" value="1"/>
</dbReference>
<evidence type="ECO:0000256" key="17">
    <source>
        <dbReference type="SAM" id="Phobius"/>
    </source>
</evidence>
<dbReference type="Gene3D" id="1.10.510.10">
    <property type="entry name" value="Transferase(Phosphotransferase) domain 1"/>
    <property type="match status" value="1"/>
</dbReference>
<evidence type="ECO:0000256" key="10">
    <source>
        <dbReference type="ARBA" id="ARBA00022968"/>
    </source>
</evidence>
<comment type="catalytic activity">
    <reaction evidence="15">
        <text>L-tyrosyl-[protein] + ATP = O-phospho-L-tyrosyl-[protein] + ADP + H(+)</text>
        <dbReference type="Rhea" id="RHEA:10596"/>
        <dbReference type="Rhea" id="RHEA-COMP:10136"/>
        <dbReference type="Rhea" id="RHEA-COMP:20101"/>
        <dbReference type="ChEBI" id="CHEBI:15378"/>
        <dbReference type="ChEBI" id="CHEBI:30616"/>
        <dbReference type="ChEBI" id="CHEBI:46858"/>
        <dbReference type="ChEBI" id="CHEBI:61978"/>
        <dbReference type="ChEBI" id="CHEBI:456216"/>
        <dbReference type="EC" id="2.7.10.1"/>
    </reaction>
</comment>
<evidence type="ECO:0000256" key="16">
    <source>
        <dbReference type="PROSITE-ProRule" id="PRU10141"/>
    </source>
</evidence>
<keyword evidence="4" id="KW-0328">Glycosyltransferase</keyword>
<dbReference type="InterPro" id="IPR001245">
    <property type="entry name" value="Ser-Thr/Tyr_kinase_cat_dom"/>
</dbReference>
<dbReference type="EC" id="2.7.10.1" evidence="3"/>
<name>A0A914CDG8_9BILA</name>
<evidence type="ECO:0000256" key="7">
    <source>
        <dbReference type="ARBA" id="ARBA00022741"/>
    </source>
</evidence>
<dbReference type="PANTHER" id="PTHR24416">
    <property type="entry name" value="TYROSINE-PROTEIN KINASE RECEPTOR"/>
    <property type="match status" value="1"/>
</dbReference>
<dbReference type="WBParaSite" id="ACRNAN_Path_931.g3593.t1">
    <property type="protein sequence ID" value="ACRNAN_Path_931.g3593.t1"/>
    <property type="gene ID" value="ACRNAN_Path_931.g3593"/>
</dbReference>
<dbReference type="FunFam" id="1.10.510.10:FF:001512">
    <property type="entry name" value="Receptor tyrosine-protein kinase erbB-2"/>
    <property type="match status" value="1"/>
</dbReference>
<evidence type="ECO:0000256" key="14">
    <source>
        <dbReference type="ARBA" id="ARBA00023137"/>
    </source>
</evidence>
<dbReference type="GO" id="GO:0048680">
    <property type="term" value="P:positive regulation of axon regeneration"/>
    <property type="evidence" value="ECO:0007669"/>
    <property type="project" value="UniProtKB-ARBA"/>
</dbReference>
<evidence type="ECO:0000256" key="6">
    <source>
        <dbReference type="ARBA" id="ARBA00022692"/>
    </source>
</evidence>
<protein>
    <recommendedName>
        <fullName evidence="3">receptor protein-tyrosine kinase</fullName>
        <ecNumber evidence="3">2.7.10.1</ecNumber>
    </recommendedName>
</protein>
<keyword evidence="12" id="KW-0333">Golgi apparatus</keyword>